<protein>
    <recommendedName>
        <fullName evidence="3">DUF742 domain-containing protein</fullName>
    </recommendedName>
</protein>
<dbReference type="EMBL" id="NMUL01000051">
    <property type="protein sequence ID" value="OXM60962.1"/>
    <property type="molecule type" value="Genomic_DNA"/>
</dbReference>
<dbReference type="PANTHER" id="PTHR36221">
    <property type="entry name" value="DUF742 DOMAIN-CONTAINING PROTEIN"/>
    <property type="match status" value="1"/>
</dbReference>
<accession>A0A229SQ58</accession>
<evidence type="ECO:0008006" key="3">
    <source>
        <dbReference type="Google" id="ProtNLM"/>
    </source>
</evidence>
<proteinExistence type="predicted"/>
<name>A0A229SQ58_9PSEU</name>
<dbReference type="PANTHER" id="PTHR36221:SF1">
    <property type="entry name" value="DUF742 DOMAIN-CONTAINING PROTEIN"/>
    <property type="match status" value="1"/>
</dbReference>
<dbReference type="InterPro" id="IPR007995">
    <property type="entry name" value="DUF742"/>
</dbReference>
<evidence type="ECO:0000313" key="2">
    <source>
        <dbReference type="Proteomes" id="UP000215199"/>
    </source>
</evidence>
<organism evidence="1 2">
    <name type="scientific">Amycolatopsis vastitatis</name>
    <dbReference type="NCBI Taxonomy" id="1905142"/>
    <lineage>
        <taxon>Bacteria</taxon>
        <taxon>Bacillati</taxon>
        <taxon>Actinomycetota</taxon>
        <taxon>Actinomycetes</taxon>
        <taxon>Pseudonocardiales</taxon>
        <taxon>Pseudonocardiaceae</taxon>
        <taxon>Amycolatopsis</taxon>
    </lineage>
</organism>
<gene>
    <name evidence="1" type="ORF">CF165_39890</name>
</gene>
<comment type="caution">
    <text evidence="1">The sequence shown here is derived from an EMBL/GenBank/DDBJ whole genome shotgun (WGS) entry which is preliminary data.</text>
</comment>
<sequence length="126" mass="13894">MREEGEESWFDHDAGPLVRPFALTKGRARADRHALTMITLVLAARPPSEAERINREGATIVRMCQGRPLSVAEISAQLRLLVVVVKVLVSDLIDEGFLVRQTSALPTVNAPDMNLLQAVLDGVRRL</sequence>
<dbReference type="Pfam" id="PF05331">
    <property type="entry name" value="DUF742"/>
    <property type="match status" value="1"/>
</dbReference>
<dbReference type="RefSeq" id="WP_093952779.1">
    <property type="nucleotide sequence ID" value="NZ_NMUL01000051.1"/>
</dbReference>
<dbReference type="OrthoDB" id="4244884at2"/>
<evidence type="ECO:0000313" key="1">
    <source>
        <dbReference type="EMBL" id="OXM60962.1"/>
    </source>
</evidence>
<dbReference type="Proteomes" id="UP000215199">
    <property type="component" value="Unassembled WGS sequence"/>
</dbReference>
<reference evidence="2" key="1">
    <citation type="submission" date="2017-07" db="EMBL/GenBank/DDBJ databases">
        <title>Comparative genome mining reveals phylogenetic distribution patterns of secondary metabolites in Amycolatopsis.</title>
        <authorList>
            <person name="Adamek M."/>
            <person name="Alanjary M."/>
            <person name="Sales-Ortells H."/>
            <person name="Goodfellow M."/>
            <person name="Bull A.T."/>
            <person name="Kalinowski J."/>
            <person name="Ziemert N."/>
        </authorList>
    </citation>
    <scope>NUCLEOTIDE SEQUENCE [LARGE SCALE GENOMIC DNA]</scope>
    <source>
        <strain evidence="2">H5</strain>
    </source>
</reference>
<dbReference type="AlphaFoldDB" id="A0A229SQ58"/>
<keyword evidence="2" id="KW-1185">Reference proteome</keyword>